<evidence type="ECO:0000256" key="3">
    <source>
        <dbReference type="ARBA" id="ARBA00023163"/>
    </source>
</evidence>
<gene>
    <name evidence="6" type="ORF">SAMN04489747_1956</name>
</gene>
<dbReference type="Proteomes" id="UP000198546">
    <property type="component" value="Chromosome i"/>
</dbReference>
<sequence length="212" mass="22967">MSDSGIGLREIKKQMTRESIADAALSLALEKGLEEVTIEEIAQLAFVSPRTFSNYFSCKEEAVATAGTQHNHELFDELAARPQDEAPLRSMATIMVEAVQGLSDEQLAKTASKLRLSLQHPSLRAFQTAQYDAIEAGLREVVATRSGTSLERDLYPWLVTSVAVGAVRAATSLWLRSGAGRDRLPELMTAAFDRVSEGLPAPEHQGARGGRG</sequence>
<evidence type="ECO:0000256" key="1">
    <source>
        <dbReference type="ARBA" id="ARBA00023015"/>
    </source>
</evidence>
<dbReference type="GO" id="GO:0000976">
    <property type="term" value="F:transcription cis-regulatory region binding"/>
    <property type="evidence" value="ECO:0007669"/>
    <property type="project" value="TreeGrafter"/>
</dbReference>
<feature type="DNA-binding region" description="H-T-H motif" evidence="4">
    <location>
        <begin position="37"/>
        <end position="56"/>
    </location>
</feature>
<evidence type="ECO:0000256" key="2">
    <source>
        <dbReference type="ARBA" id="ARBA00023125"/>
    </source>
</evidence>
<dbReference type="GO" id="GO:0003700">
    <property type="term" value="F:DNA-binding transcription factor activity"/>
    <property type="evidence" value="ECO:0007669"/>
    <property type="project" value="TreeGrafter"/>
</dbReference>
<dbReference type="InterPro" id="IPR001647">
    <property type="entry name" value="HTH_TetR"/>
</dbReference>
<keyword evidence="7" id="KW-1185">Reference proteome</keyword>
<organism evidence="6 7">
    <name type="scientific">Auraticoccus monumenti</name>
    <dbReference type="NCBI Taxonomy" id="675864"/>
    <lineage>
        <taxon>Bacteria</taxon>
        <taxon>Bacillati</taxon>
        <taxon>Actinomycetota</taxon>
        <taxon>Actinomycetes</taxon>
        <taxon>Propionibacteriales</taxon>
        <taxon>Propionibacteriaceae</taxon>
        <taxon>Auraticoccus</taxon>
    </lineage>
</organism>
<evidence type="ECO:0000256" key="4">
    <source>
        <dbReference type="PROSITE-ProRule" id="PRU00335"/>
    </source>
</evidence>
<dbReference type="EMBL" id="LT629688">
    <property type="protein sequence ID" value="SDD87742.1"/>
    <property type="molecule type" value="Genomic_DNA"/>
</dbReference>
<dbReference type="OrthoDB" id="3731146at2"/>
<evidence type="ECO:0000313" key="6">
    <source>
        <dbReference type="EMBL" id="SDD87742.1"/>
    </source>
</evidence>
<dbReference type="Pfam" id="PF00440">
    <property type="entry name" value="TetR_N"/>
    <property type="match status" value="1"/>
</dbReference>
<dbReference type="InterPro" id="IPR009057">
    <property type="entry name" value="Homeodomain-like_sf"/>
</dbReference>
<protein>
    <submittedName>
        <fullName evidence="6">DNA-binding transcriptional regulator, AcrR family</fullName>
    </submittedName>
</protein>
<proteinExistence type="predicted"/>
<keyword evidence="2 4" id="KW-0238">DNA-binding</keyword>
<dbReference type="RefSeq" id="WP_090592799.1">
    <property type="nucleotide sequence ID" value="NZ_LT629688.1"/>
</dbReference>
<keyword evidence="3" id="KW-0804">Transcription</keyword>
<feature type="domain" description="HTH tetR-type" evidence="5">
    <location>
        <begin position="14"/>
        <end position="74"/>
    </location>
</feature>
<name>A0A1G6YBN4_9ACTN</name>
<evidence type="ECO:0000259" key="5">
    <source>
        <dbReference type="PROSITE" id="PS50977"/>
    </source>
</evidence>
<dbReference type="Gene3D" id="1.10.357.10">
    <property type="entry name" value="Tetracycline Repressor, domain 2"/>
    <property type="match status" value="1"/>
</dbReference>
<dbReference type="STRING" id="675864.SAMN04489747_1956"/>
<dbReference type="Gene3D" id="1.10.10.60">
    <property type="entry name" value="Homeodomain-like"/>
    <property type="match status" value="1"/>
</dbReference>
<dbReference type="InterPro" id="IPR041347">
    <property type="entry name" value="MftR_C"/>
</dbReference>
<dbReference type="SUPFAM" id="SSF46689">
    <property type="entry name" value="Homeodomain-like"/>
    <property type="match status" value="1"/>
</dbReference>
<dbReference type="AlphaFoldDB" id="A0A1G6YBN4"/>
<dbReference type="Pfam" id="PF17754">
    <property type="entry name" value="TetR_C_14"/>
    <property type="match status" value="1"/>
</dbReference>
<evidence type="ECO:0000313" key="7">
    <source>
        <dbReference type="Proteomes" id="UP000198546"/>
    </source>
</evidence>
<keyword evidence="1" id="KW-0805">Transcription regulation</keyword>
<dbReference type="InterPro" id="IPR050109">
    <property type="entry name" value="HTH-type_TetR-like_transc_reg"/>
</dbReference>
<dbReference type="PROSITE" id="PS50977">
    <property type="entry name" value="HTH_TETR_2"/>
    <property type="match status" value="1"/>
</dbReference>
<dbReference type="PANTHER" id="PTHR30055">
    <property type="entry name" value="HTH-TYPE TRANSCRIPTIONAL REGULATOR RUTR"/>
    <property type="match status" value="1"/>
</dbReference>
<reference evidence="6 7" key="1">
    <citation type="submission" date="2016-10" db="EMBL/GenBank/DDBJ databases">
        <authorList>
            <person name="de Groot N.N."/>
        </authorList>
    </citation>
    <scope>NUCLEOTIDE SEQUENCE [LARGE SCALE GENOMIC DNA]</scope>
    <source>
        <strain evidence="6 7">MON 2.2</strain>
    </source>
</reference>
<dbReference type="PANTHER" id="PTHR30055:SF238">
    <property type="entry name" value="MYCOFACTOCIN BIOSYNTHESIS TRANSCRIPTIONAL REGULATOR MFTR-RELATED"/>
    <property type="match status" value="1"/>
</dbReference>
<accession>A0A1G6YBN4</accession>